<dbReference type="Gene3D" id="3.40.50.12780">
    <property type="entry name" value="N-terminal domain of ligase-like"/>
    <property type="match status" value="1"/>
</dbReference>
<comment type="caution">
    <text evidence="4">The sequence shown here is derived from an EMBL/GenBank/DDBJ whole genome shotgun (WGS) entry which is preliminary data.</text>
</comment>
<evidence type="ECO:0000259" key="3">
    <source>
        <dbReference type="Pfam" id="PF00501"/>
    </source>
</evidence>
<dbReference type="InterPro" id="IPR042099">
    <property type="entry name" value="ANL_N_sf"/>
</dbReference>
<protein>
    <recommendedName>
        <fullName evidence="3">AMP-dependent synthetase/ligase domain-containing protein</fullName>
    </recommendedName>
</protein>
<dbReference type="Proteomes" id="UP001642540">
    <property type="component" value="Unassembled WGS sequence"/>
</dbReference>
<evidence type="ECO:0000313" key="4">
    <source>
        <dbReference type="EMBL" id="CAL8104191.1"/>
    </source>
</evidence>
<evidence type="ECO:0000256" key="2">
    <source>
        <dbReference type="ARBA" id="ARBA00022553"/>
    </source>
</evidence>
<keyword evidence="1" id="KW-0596">Phosphopantetheine</keyword>
<name>A0ABP1QI49_9HEXA</name>
<dbReference type="Pfam" id="PF00501">
    <property type="entry name" value="AMP-binding"/>
    <property type="match status" value="1"/>
</dbReference>
<reference evidence="4 5" key="1">
    <citation type="submission" date="2024-08" db="EMBL/GenBank/DDBJ databases">
        <authorList>
            <person name="Cucini C."/>
            <person name="Frati F."/>
        </authorList>
    </citation>
    <scope>NUCLEOTIDE SEQUENCE [LARGE SCALE GENOMIC DNA]</scope>
</reference>
<dbReference type="PANTHER" id="PTHR44845">
    <property type="entry name" value="CARRIER DOMAIN-CONTAINING PROTEIN"/>
    <property type="match status" value="1"/>
</dbReference>
<accession>A0ABP1QI49</accession>
<dbReference type="SUPFAM" id="SSF56801">
    <property type="entry name" value="Acetyl-CoA synthetase-like"/>
    <property type="match status" value="1"/>
</dbReference>
<keyword evidence="5" id="KW-1185">Reference proteome</keyword>
<dbReference type="InterPro" id="IPR000873">
    <property type="entry name" value="AMP-dep_synth/lig_dom"/>
</dbReference>
<gene>
    <name evidence="4" type="ORF">ODALV1_LOCUS11682</name>
</gene>
<evidence type="ECO:0000256" key="1">
    <source>
        <dbReference type="ARBA" id="ARBA00022450"/>
    </source>
</evidence>
<keyword evidence="2" id="KW-0597">Phosphoprotein</keyword>
<organism evidence="4 5">
    <name type="scientific">Orchesella dallaii</name>
    <dbReference type="NCBI Taxonomy" id="48710"/>
    <lineage>
        <taxon>Eukaryota</taxon>
        <taxon>Metazoa</taxon>
        <taxon>Ecdysozoa</taxon>
        <taxon>Arthropoda</taxon>
        <taxon>Hexapoda</taxon>
        <taxon>Collembola</taxon>
        <taxon>Entomobryomorpha</taxon>
        <taxon>Entomobryoidea</taxon>
        <taxon>Orchesellidae</taxon>
        <taxon>Orchesellinae</taxon>
        <taxon>Orchesella</taxon>
    </lineage>
</organism>
<dbReference type="PANTHER" id="PTHR44845:SF6">
    <property type="entry name" value="BETA-ALANINE-ACTIVATING ENZYME"/>
    <property type="match status" value="1"/>
</dbReference>
<dbReference type="EMBL" id="CAXLJM020000035">
    <property type="protein sequence ID" value="CAL8104191.1"/>
    <property type="molecule type" value="Genomic_DNA"/>
</dbReference>
<proteinExistence type="predicted"/>
<evidence type="ECO:0000313" key="5">
    <source>
        <dbReference type="Proteomes" id="UP001642540"/>
    </source>
</evidence>
<sequence length="523" mass="57990">MPKFLDCCRRCSSPKVEPGVLCGATSKIDPSLQKSIVKIFEERLQNKKIESKKTAIHFSDRATLTFNQVNTLASCMAKNITERLGYSYKVENPEGELIIGISLPLSEKAIALIFGVLKVGAAYLPLDPDLPEGLLLDVLTLAKPVMLITDDNGRIFNKYDINKFTSICKVCSIEELWIDTDFALEEKSRRASIEKAWDIDVLEGDTKNKTPVYERALVLIHSRGLRNNPVIVRLSNKSILNLVSFHWNKFKMCSKDACCVTVSMASAESIPQIFVPLLLGSTLYLFRRADVTDMDNFAKNVSWSNVTSLSIPTHHLGEFLRCIDFHGRVKMVRAFGKLKNVICSGAYVSPEQVSLFFAIFKSGVALSNTSGSVETTVEIMCETYKSVKDYEAKLHVERPTLGMVIHNSKIYILNDELQKVQEESVGQICVSGDCLALGYVNEKAAAGEGLKTGFTKNPHGASVPDENANDVTLTCYVVLAKGVKESDVPNQADFEFTLKEVLPEWAIPNDLKIVDKLPVMQNG</sequence>
<feature type="domain" description="AMP-dependent synthetase/ligase" evidence="3">
    <location>
        <begin position="51"/>
        <end position="439"/>
    </location>
</feature>